<dbReference type="RefSeq" id="WP_344093788.1">
    <property type="nucleotide sequence ID" value="NZ_BAAAOG010000002.1"/>
</dbReference>
<dbReference type="Proteomes" id="UP001499933">
    <property type="component" value="Unassembled WGS sequence"/>
</dbReference>
<organism evidence="3 4">
    <name type="scientific">Microbacterium deminutum</name>
    <dbReference type="NCBI Taxonomy" id="344164"/>
    <lineage>
        <taxon>Bacteria</taxon>
        <taxon>Bacillati</taxon>
        <taxon>Actinomycetota</taxon>
        <taxon>Actinomycetes</taxon>
        <taxon>Micrococcales</taxon>
        <taxon>Microbacteriaceae</taxon>
        <taxon>Microbacterium</taxon>
    </lineage>
</organism>
<evidence type="ECO:0000313" key="4">
    <source>
        <dbReference type="Proteomes" id="UP001499933"/>
    </source>
</evidence>
<reference evidence="4" key="1">
    <citation type="journal article" date="2019" name="Int. J. Syst. Evol. Microbiol.">
        <title>The Global Catalogue of Microorganisms (GCM) 10K type strain sequencing project: providing services to taxonomists for standard genome sequencing and annotation.</title>
        <authorList>
            <consortium name="The Broad Institute Genomics Platform"/>
            <consortium name="The Broad Institute Genome Sequencing Center for Infectious Disease"/>
            <person name="Wu L."/>
            <person name="Ma J."/>
        </authorList>
    </citation>
    <scope>NUCLEOTIDE SEQUENCE [LARGE SCALE GENOMIC DNA]</scope>
    <source>
        <strain evidence="4">JCM 14901</strain>
    </source>
</reference>
<protein>
    <submittedName>
        <fullName evidence="3">Uncharacterized protein</fullName>
    </submittedName>
</protein>
<keyword evidence="2" id="KW-0472">Membrane</keyword>
<feature type="compositionally biased region" description="Basic and acidic residues" evidence="1">
    <location>
        <begin position="36"/>
        <end position="61"/>
    </location>
</feature>
<feature type="region of interest" description="Disordered" evidence="1">
    <location>
        <begin position="36"/>
        <end position="65"/>
    </location>
</feature>
<proteinExistence type="predicted"/>
<evidence type="ECO:0000256" key="1">
    <source>
        <dbReference type="SAM" id="MobiDB-lite"/>
    </source>
</evidence>
<sequence length="201" mass="21734">MDTRVLIWIIIAIIVVALIVIGAVFFMRSRNQQREKAQHDKAVKLREDARQSELAAREGEARAAQAKADAASAAAAAQQAQARAAQSDVEAQRLADSVGEHEAEADKLRAEQEQTLRKADEVDPYVTAGGASDPVARTTTDDRAAVDDRVETADERADDVADAQSAPEQPIMRPRAARTDPTMSHDDPVIDDAPAARTDRT</sequence>
<dbReference type="EMBL" id="BAAAOG010000002">
    <property type="protein sequence ID" value="GAA1957014.1"/>
    <property type="molecule type" value="Genomic_DNA"/>
</dbReference>
<keyword evidence="4" id="KW-1185">Reference proteome</keyword>
<evidence type="ECO:0000313" key="3">
    <source>
        <dbReference type="EMBL" id="GAA1957014.1"/>
    </source>
</evidence>
<feature type="region of interest" description="Disordered" evidence="1">
    <location>
        <begin position="87"/>
        <end position="201"/>
    </location>
</feature>
<evidence type="ECO:0000256" key="2">
    <source>
        <dbReference type="SAM" id="Phobius"/>
    </source>
</evidence>
<feature type="compositionally biased region" description="Basic and acidic residues" evidence="1">
    <location>
        <begin position="139"/>
        <end position="159"/>
    </location>
</feature>
<keyword evidence="2" id="KW-0812">Transmembrane</keyword>
<name>A0ABP5C5P3_9MICO</name>
<comment type="caution">
    <text evidence="3">The sequence shown here is derived from an EMBL/GenBank/DDBJ whole genome shotgun (WGS) entry which is preliminary data.</text>
</comment>
<feature type="compositionally biased region" description="Basic and acidic residues" evidence="1">
    <location>
        <begin position="90"/>
        <end position="121"/>
    </location>
</feature>
<feature type="transmembrane region" description="Helical" evidence="2">
    <location>
        <begin position="6"/>
        <end position="26"/>
    </location>
</feature>
<gene>
    <name evidence="3" type="ORF">GCM10009776_19020</name>
</gene>
<keyword evidence="2" id="KW-1133">Transmembrane helix</keyword>
<accession>A0ABP5C5P3</accession>